<keyword evidence="10" id="KW-0443">Lipid metabolism</keyword>
<protein>
    <submittedName>
        <fullName evidence="14">YegS/Rv2252/BmrU family lipid kinase</fullName>
    </submittedName>
</protein>
<dbReference type="PANTHER" id="PTHR12358:SF106">
    <property type="entry name" value="LIPID KINASE YEGS"/>
    <property type="match status" value="1"/>
</dbReference>
<comment type="similarity">
    <text evidence="2">Belongs to the diacylglycerol/lipid kinase family.</text>
</comment>
<dbReference type="PROSITE" id="PS50146">
    <property type="entry name" value="DAGK"/>
    <property type="match status" value="1"/>
</dbReference>
<keyword evidence="7 14" id="KW-0418">Kinase</keyword>
<comment type="caution">
    <text evidence="14">The sequence shown here is derived from an EMBL/GenBank/DDBJ whole genome shotgun (WGS) entry which is preliminary data.</text>
</comment>
<sequence length="313" mass="35252">MLHLEKKLFFIYNPHAGKENIKGKLYGIIQAMSDAGYAITIYPTRAPQDAIEQIRNLPDDYDLVVCSGGDGTLDEVMTGMMYRKHKIPVGYIPAGSCNDFARSLQIPNNMDRAAEIAVRGVNYAIDVGSLNERNFIYVAAFGIFTDVSYTTKQEVKNVLGHMAYVLEGMKQLMNVKSYQLKVTSDEASFEGDFLFGMITNSKSVGGFKSIVGKNVIFDDGVFEMTFITRPKNPMELQEILAALLIEQIDTKYMYSFRSSRVVIESEEPVPWTLDGEFGGEHTHVEITNNQRAVEIRMPEEVRDTLVEEEEEGY</sequence>
<dbReference type="InterPro" id="IPR045540">
    <property type="entry name" value="YegS/DAGK_C"/>
</dbReference>
<evidence type="ECO:0000256" key="8">
    <source>
        <dbReference type="ARBA" id="ARBA00022840"/>
    </source>
</evidence>
<dbReference type="InterPro" id="IPR017438">
    <property type="entry name" value="ATP-NAD_kinase_N"/>
</dbReference>
<evidence type="ECO:0000256" key="7">
    <source>
        <dbReference type="ARBA" id="ARBA00022777"/>
    </source>
</evidence>
<keyword evidence="5" id="KW-0479">Metal-binding</keyword>
<dbReference type="Gene3D" id="3.40.50.10330">
    <property type="entry name" value="Probable inorganic polyphosphate/atp-NAD kinase, domain 1"/>
    <property type="match status" value="1"/>
</dbReference>
<dbReference type="CDD" id="cd01653">
    <property type="entry name" value="GATase1"/>
    <property type="match status" value="1"/>
</dbReference>
<gene>
    <name evidence="14" type="ORF">OCV63_02185</name>
</gene>
<keyword evidence="9" id="KW-0460">Magnesium</keyword>
<keyword evidence="11" id="KW-0594">Phospholipid biosynthesis</keyword>
<dbReference type="Proteomes" id="UP001652461">
    <property type="component" value="Unassembled WGS sequence"/>
</dbReference>
<evidence type="ECO:0000256" key="12">
    <source>
        <dbReference type="ARBA" id="ARBA00023264"/>
    </source>
</evidence>
<evidence type="ECO:0000313" key="14">
    <source>
        <dbReference type="EMBL" id="MCU6695703.1"/>
    </source>
</evidence>
<feature type="domain" description="DAGKc" evidence="13">
    <location>
        <begin position="3"/>
        <end position="134"/>
    </location>
</feature>
<keyword evidence="12" id="KW-1208">Phospholipid metabolism</keyword>
<dbReference type="InterPro" id="IPR050187">
    <property type="entry name" value="Lipid_Phosphate_FormReg"/>
</dbReference>
<dbReference type="EMBL" id="JAOQKC010000002">
    <property type="protein sequence ID" value="MCU6695703.1"/>
    <property type="molecule type" value="Genomic_DNA"/>
</dbReference>
<name>A0ABT2RTR3_9FIRM</name>
<evidence type="ECO:0000256" key="2">
    <source>
        <dbReference type="ARBA" id="ARBA00005983"/>
    </source>
</evidence>
<keyword evidence="15" id="KW-1185">Reference proteome</keyword>
<dbReference type="RefSeq" id="WP_158361785.1">
    <property type="nucleotide sequence ID" value="NZ_JAOQKC010000002.1"/>
</dbReference>
<reference evidence="14 15" key="1">
    <citation type="journal article" date="2021" name="ISME Commun">
        <title>Automated analysis of genomic sequences facilitates high-throughput and comprehensive description of bacteria.</title>
        <authorList>
            <person name="Hitch T.C.A."/>
        </authorList>
    </citation>
    <scope>NUCLEOTIDE SEQUENCE [LARGE SCALE GENOMIC DNA]</scope>
    <source>
        <strain evidence="14 15">Sanger_04</strain>
    </source>
</reference>
<keyword evidence="8" id="KW-0067">ATP-binding</keyword>
<evidence type="ECO:0000256" key="10">
    <source>
        <dbReference type="ARBA" id="ARBA00023098"/>
    </source>
</evidence>
<dbReference type="Gene3D" id="2.60.200.40">
    <property type="match status" value="1"/>
</dbReference>
<evidence type="ECO:0000256" key="6">
    <source>
        <dbReference type="ARBA" id="ARBA00022741"/>
    </source>
</evidence>
<keyword evidence="3" id="KW-0444">Lipid biosynthesis</keyword>
<proteinExistence type="inferred from homology"/>
<dbReference type="InterPro" id="IPR005218">
    <property type="entry name" value="Diacylglycerol/lipid_kinase"/>
</dbReference>
<evidence type="ECO:0000256" key="5">
    <source>
        <dbReference type="ARBA" id="ARBA00022723"/>
    </source>
</evidence>
<dbReference type="SMART" id="SM00046">
    <property type="entry name" value="DAGKc"/>
    <property type="match status" value="1"/>
</dbReference>
<evidence type="ECO:0000256" key="1">
    <source>
        <dbReference type="ARBA" id="ARBA00001946"/>
    </source>
</evidence>
<evidence type="ECO:0000256" key="9">
    <source>
        <dbReference type="ARBA" id="ARBA00022842"/>
    </source>
</evidence>
<dbReference type="InterPro" id="IPR001206">
    <property type="entry name" value="Diacylglycerol_kinase_cat_dom"/>
</dbReference>
<evidence type="ECO:0000313" key="15">
    <source>
        <dbReference type="Proteomes" id="UP001652461"/>
    </source>
</evidence>
<comment type="cofactor">
    <cofactor evidence="1">
        <name>Mg(2+)</name>
        <dbReference type="ChEBI" id="CHEBI:18420"/>
    </cofactor>
</comment>
<dbReference type="PANTHER" id="PTHR12358">
    <property type="entry name" value="SPHINGOSINE KINASE"/>
    <property type="match status" value="1"/>
</dbReference>
<evidence type="ECO:0000256" key="3">
    <source>
        <dbReference type="ARBA" id="ARBA00022516"/>
    </source>
</evidence>
<dbReference type="InterPro" id="IPR016064">
    <property type="entry name" value="NAD/diacylglycerol_kinase_sf"/>
</dbReference>
<keyword evidence="6" id="KW-0547">Nucleotide-binding</keyword>
<evidence type="ECO:0000256" key="4">
    <source>
        <dbReference type="ARBA" id="ARBA00022679"/>
    </source>
</evidence>
<evidence type="ECO:0000259" key="13">
    <source>
        <dbReference type="PROSITE" id="PS50146"/>
    </source>
</evidence>
<accession>A0ABT2RTR3</accession>
<keyword evidence="4" id="KW-0808">Transferase</keyword>
<dbReference type="NCBIfam" id="TIGR00147">
    <property type="entry name" value="YegS/Rv2252/BmrU family lipid kinase"/>
    <property type="match status" value="1"/>
</dbReference>
<evidence type="ECO:0000256" key="11">
    <source>
        <dbReference type="ARBA" id="ARBA00023209"/>
    </source>
</evidence>
<dbReference type="SUPFAM" id="SSF111331">
    <property type="entry name" value="NAD kinase/diacylglycerol kinase-like"/>
    <property type="match status" value="1"/>
</dbReference>
<dbReference type="Pfam" id="PF19279">
    <property type="entry name" value="YegS_C"/>
    <property type="match status" value="1"/>
</dbReference>
<organism evidence="14 15">
    <name type="scientific">Laedolimicola ammoniilytica</name>
    <dbReference type="NCBI Taxonomy" id="2981771"/>
    <lineage>
        <taxon>Bacteria</taxon>
        <taxon>Bacillati</taxon>
        <taxon>Bacillota</taxon>
        <taxon>Clostridia</taxon>
        <taxon>Lachnospirales</taxon>
        <taxon>Lachnospiraceae</taxon>
        <taxon>Laedolimicola</taxon>
    </lineage>
</organism>
<dbReference type="Pfam" id="PF00781">
    <property type="entry name" value="DAGK_cat"/>
    <property type="match status" value="1"/>
</dbReference>
<dbReference type="GO" id="GO:0016301">
    <property type="term" value="F:kinase activity"/>
    <property type="evidence" value="ECO:0007669"/>
    <property type="project" value="UniProtKB-KW"/>
</dbReference>